<feature type="region of interest" description="Disordered" evidence="1">
    <location>
        <begin position="174"/>
        <end position="225"/>
    </location>
</feature>
<keyword evidence="4" id="KW-1185">Reference proteome</keyword>
<keyword evidence="2" id="KW-0812">Transmembrane</keyword>
<sequence>MADENVAGGSRSPGPAPSVSNNLASKATTSGFSATSAPAPSQGLRRSFTLDETRRRPPPRRPSPVSDASLPGIPRRRSSNFTDYSLGEARDILNPRAKQSGELPSSESSSLASASLAFALLPAIAGAVFKNGSAIATDLMLLGLAGVFLHWSVTQPWAWYHSAQEVRVQHELNGESALDEESSSEFEGDDPLARSSTSLEDVPEDDSVSPINETQPEPRKSTSRQRSALRELYRYEVMALLACFILPIASAYLLHTIRAQLSRPSEGLVSNYNLTIFTLVSELRVFSHMFKLVQSRTLHLQRIVHDNPYGSHSVNNRNFNDISERLTKLEARFETEERVSQKQQDVDSVAMVAVSRDVRNAIQPELDALNRAVRRYEKKATVLQFQTDSRFSMLESKMDDAIALAAAAAKNSAAHNNILIWIFESIAGMILIPINAILHVLLLPIRSFLNLTSRKREKPASLKASRAAKGNSNKASVQARYSGDRVPTRVSKR</sequence>
<feature type="compositionally biased region" description="Polar residues" evidence="1">
    <location>
        <begin position="18"/>
        <end position="39"/>
    </location>
</feature>
<protein>
    <submittedName>
        <fullName evidence="3">Uncharacterized protein</fullName>
    </submittedName>
</protein>
<feature type="transmembrane region" description="Helical" evidence="2">
    <location>
        <begin position="418"/>
        <end position="445"/>
    </location>
</feature>
<comment type="caution">
    <text evidence="3">The sequence shown here is derived from an EMBL/GenBank/DDBJ whole genome shotgun (WGS) entry which is preliminary data.</text>
</comment>
<evidence type="ECO:0000313" key="3">
    <source>
        <dbReference type="EMBL" id="CAI6088871.1"/>
    </source>
</evidence>
<accession>A0AA35M1N1</accession>
<evidence type="ECO:0000256" key="2">
    <source>
        <dbReference type="SAM" id="Phobius"/>
    </source>
</evidence>
<dbReference type="Proteomes" id="UP001160390">
    <property type="component" value="Unassembled WGS sequence"/>
</dbReference>
<evidence type="ECO:0000256" key="1">
    <source>
        <dbReference type="SAM" id="MobiDB-lite"/>
    </source>
</evidence>
<feature type="transmembrane region" description="Helical" evidence="2">
    <location>
        <begin position="232"/>
        <end position="254"/>
    </location>
</feature>
<dbReference type="PANTHER" id="PTHR42032:SF1">
    <property type="entry name" value="YALI0E30679P"/>
    <property type="match status" value="1"/>
</dbReference>
<dbReference type="PANTHER" id="PTHR42032">
    <property type="entry name" value="YALI0E30679P"/>
    <property type="match status" value="1"/>
</dbReference>
<proteinExistence type="predicted"/>
<dbReference type="AlphaFoldDB" id="A0AA35M1N1"/>
<feature type="region of interest" description="Disordered" evidence="1">
    <location>
        <begin position="456"/>
        <end position="493"/>
    </location>
</feature>
<feature type="compositionally biased region" description="Acidic residues" evidence="1">
    <location>
        <begin position="177"/>
        <end position="190"/>
    </location>
</feature>
<gene>
    <name evidence="3" type="ORF">CCHLO57077_00008568</name>
</gene>
<evidence type="ECO:0000313" key="4">
    <source>
        <dbReference type="Proteomes" id="UP001160390"/>
    </source>
</evidence>
<name>A0AA35M1N1_9HYPO</name>
<dbReference type="EMBL" id="CABFNP030000868">
    <property type="protein sequence ID" value="CAI6088871.1"/>
    <property type="molecule type" value="Genomic_DNA"/>
</dbReference>
<keyword evidence="2" id="KW-1133">Transmembrane helix</keyword>
<feature type="region of interest" description="Disordered" evidence="1">
    <location>
        <begin position="1"/>
        <end position="85"/>
    </location>
</feature>
<reference evidence="3" key="1">
    <citation type="submission" date="2023-01" db="EMBL/GenBank/DDBJ databases">
        <authorList>
            <person name="Piombo E."/>
        </authorList>
    </citation>
    <scope>NUCLEOTIDE SEQUENCE</scope>
</reference>
<keyword evidence="2" id="KW-0472">Membrane</keyword>
<organism evidence="3 4">
    <name type="scientific">Clonostachys chloroleuca</name>
    <dbReference type="NCBI Taxonomy" id="1926264"/>
    <lineage>
        <taxon>Eukaryota</taxon>
        <taxon>Fungi</taxon>
        <taxon>Dikarya</taxon>
        <taxon>Ascomycota</taxon>
        <taxon>Pezizomycotina</taxon>
        <taxon>Sordariomycetes</taxon>
        <taxon>Hypocreomycetidae</taxon>
        <taxon>Hypocreales</taxon>
        <taxon>Bionectriaceae</taxon>
        <taxon>Clonostachys</taxon>
    </lineage>
</organism>